<evidence type="ECO:0000256" key="2">
    <source>
        <dbReference type="ARBA" id="ARBA00006247"/>
    </source>
</evidence>
<dbReference type="STRING" id="1423730.FC75_GL001713"/>
<dbReference type="CDD" id="cd03888">
    <property type="entry name" value="M20_PepV"/>
    <property type="match status" value="1"/>
</dbReference>
<keyword evidence="4" id="KW-0479">Metal-binding</keyword>
<dbReference type="SUPFAM" id="SSF55031">
    <property type="entry name" value="Bacterial exopeptidase dimerisation domain"/>
    <property type="match status" value="1"/>
</dbReference>
<evidence type="ECO:0000256" key="4">
    <source>
        <dbReference type="ARBA" id="ARBA00022723"/>
    </source>
</evidence>
<dbReference type="Gene3D" id="3.40.630.10">
    <property type="entry name" value="Zn peptidases"/>
    <property type="match status" value="1"/>
</dbReference>
<dbReference type="PATRIC" id="fig|1423730.4.peg.1790"/>
<dbReference type="InterPro" id="IPR002933">
    <property type="entry name" value="Peptidase_M20"/>
</dbReference>
<reference evidence="9 10" key="1">
    <citation type="journal article" date="2015" name="Genome Announc.">
        <title>Expanding the biotechnology potential of lactobacilli through comparative genomics of 213 strains and associated genera.</title>
        <authorList>
            <person name="Sun Z."/>
            <person name="Harris H.M."/>
            <person name="McCann A."/>
            <person name="Guo C."/>
            <person name="Argimon S."/>
            <person name="Zhang W."/>
            <person name="Yang X."/>
            <person name="Jeffery I.B."/>
            <person name="Cooney J.C."/>
            <person name="Kagawa T.F."/>
            <person name="Liu W."/>
            <person name="Song Y."/>
            <person name="Salvetti E."/>
            <person name="Wrobel A."/>
            <person name="Rasinkangas P."/>
            <person name="Parkhill J."/>
            <person name="Rea M.C."/>
            <person name="O'Sullivan O."/>
            <person name="Ritari J."/>
            <person name="Douillard F.P."/>
            <person name="Paul Ross R."/>
            <person name="Yang R."/>
            <person name="Briner A.E."/>
            <person name="Felis G.E."/>
            <person name="de Vos W.M."/>
            <person name="Barrangou R."/>
            <person name="Klaenhammer T.R."/>
            <person name="Caufield P.W."/>
            <person name="Cui Y."/>
            <person name="Zhang H."/>
            <person name="O'Toole P.W."/>
        </authorList>
    </citation>
    <scope>NUCLEOTIDE SEQUENCE [LARGE SCALE GENOMIC DNA]</scope>
    <source>
        <strain evidence="9 10">DSM 22697</strain>
    </source>
</reference>
<dbReference type="GO" id="GO:0006508">
    <property type="term" value="P:proteolysis"/>
    <property type="evidence" value="ECO:0007669"/>
    <property type="project" value="UniProtKB-KW"/>
</dbReference>
<dbReference type="NCBIfam" id="NF005591">
    <property type="entry name" value="PRK07318.1"/>
    <property type="match status" value="1"/>
</dbReference>
<evidence type="ECO:0000313" key="9">
    <source>
        <dbReference type="EMBL" id="KRN23072.1"/>
    </source>
</evidence>
<dbReference type="NCBIfam" id="TIGR01887">
    <property type="entry name" value="dipeptidaselike"/>
    <property type="match status" value="1"/>
</dbReference>
<accession>A0A0R2F3C8</accession>
<evidence type="ECO:0000256" key="3">
    <source>
        <dbReference type="ARBA" id="ARBA00022670"/>
    </source>
</evidence>
<dbReference type="AlphaFoldDB" id="A0A0R2F3C8"/>
<dbReference type="GO" id="GO:0016805">
    <property type="term" value="F:dipeptidase activity"/>
    <property type="evidence" value="ECO:0007669"/>
    <property type="project" value="UniProtKB-KW"/>
</dbReference>
<sequence>MTMTNWQDEAEKIRPQLLSDLKTLLAIDSSRDVAHQTDEFPLGPGPAKALQAMLAIAKRDGFDTLNVDNVAGRIAYGTGDEIFGLFGHMDVVPAGPGWDTDPFTPVEKNGRLYARGSSDDKGPSIAAYYALKMVRDMGLPVNKRIHFIIGTDEESAWVGINRYLEKEPTPDFGFSPDAEFPIINGEKGIATFAITFKPQPAAPSALTLTKFTAGLRVNMVPQSATATLSGKVPADLASLISKKDQQPGITVSSEPTADGIAITLIGKGAHAQEPKDGINAATHLAALLADLDLDPAGHAYVQAIAAHMHEDSRGHLLGINHTDNLMGELTASPDLFAYSPNGEQSVMLNVRYPQGVTPDQIIAAITKTLGAANVSVEVSGHAQAPHYVPSDDPLVKTLLDVYEKHTGQPGHEQVIGGGTYGRIIKRGVAFGALMPDAENVMHQANEYMSIDSLIQAVAIYADAISRLAK</sequence>
<dbReference type="GO" id="GO:0008777">
    <property type="term" value="F:acetylornithine deacetylase activity"/>
    <property type="evidence" value="ECO:0007669"/>
    <property type="project" value="TreeGrafter"/>
</dbReference>
<organism evidence="9 10">
    <name type="scientific">Lacticaseibacillus camelliae DSM 22697 = JCM 13995</name>
    <dbReference type="NCBI Taxonomy" id="1423730"/>
    <lineage>
        <taxon>Bacteria</taxon>
        <taxon>Bacillati</taxon>
        <taxon>Bacillota</taxon>
        <taxon>Bacilli</taxon>
        <taxon>Lactobacillales</taxon>
        <taxon>Lactobacillaceae</taxon>
        <taxon>Lacticaseibacillus</taxon>
    </lineage>
</organism>
<dbReference type="Gene3D" id="3.30.70.360">
    <property type="match status" value="2"/>
</dbReference>
<dbReference type="GO" id="GO:0008237">
    <property type="term" value="F:metallopeptidase activity"/>
    <property type="evidence" value="ECO:0007669"/>
    <property type="project" value="UniProtKB-KW"/>
</dbReference>
<evidence type="ECO:0000256" key="5">
    <source>
        <dbReference type="ARBA" id="ARBA00022801"/>
    </source>
</evidence>
<dbReference type="InterPro" id="IPR036264">
    <property type="entry name" value="Bact_exopeptidase_dim_dom"/>
</dbReference>
<dbReference type="InterPro" id="IPR001261">
    <property type="entry name" value="ArgE/DapE_CS"/>
</dbReference>
<dbReference type="InterPro" id="IPR050072">
    <property type="entry name" value="Peptidase_M20A"/>
</dbReference>
<keyword evidence="7" id="KW-0224">Dipeptidase</keyword>
<dbReference type="Proteomes" id="UP000050865">
    <property type="component" value="Unassembled WGS sequence"/>
</dbReference>
<keyword evidence="10" id="KW-1185">Reference proteome</keyword>
<dbReference type="Pfam" id="PF01546">
    <property type="entry name" value="Peptidase_M20"/>
    <property type="match status" value="1"/>
</dbReference>
<dbReference type="GO" id="GO:0006526">
    <property type="term" value="P:L-arginine biosynthetic process"/>
    <property type="evidence" value="ECO:0007669"/>
    <property type="project" value="TreeGrafter"/>
</dbReference>
<comment type="cofactor">
    <cofactor evidence="1">
        <name>Zn(2+)</name>
        <dbReference type="ChEBI" id="CHEBI:29105"/>
    </cofactor>
</comment>
<evidence type="ECO:0000313" key="10">
    <source>
        <dbReference type="Proteomes" id="UP000050865"/>
    </source>
</evidence>
<protein>
    <submittedName>
        <fullName evidence="9">Dipeptidase PepV</fullName>
    </submittedName>
</protein>
<keyword evidence="3" id="KW-0645">Protease</keyword>
<gene>
    <name evidence="9" type="ORF">FC75_GL001713</name>
</gene>
<dbReference type="PANTHER" id="PTHR43808">
    <property type="entry name" value="ACETYLORNITHINE DEACETYLASE"/>
    <property type="match status" value="1"/>
</dbReference>
<evidence type="ECO:0000256" key="1">
    <source>
        <dbReference type="ARBA" id="ARBA00001947"/>
    </source>
</evidence>
<proteinExistence type="inferred from homology"/>
<name>A0A0R2F3C8_9LACO</name>
<dbReference type="PANTHER" id="PTHR43808:SF31">
    <property type="entry name" value="N-ACETYL-L-CITRULLINE DEACETYLASE"/>
    <property type="match status" value="1"/>
</dbReference>
<keyword evidence="6" id="KW-0862">Zinc</keyword>
<dbReference type="InterPro" id="IPR010964">
    <property type="entry name" value="M20A_pepV-rel"/>
</dbReference>
<evidence type="ECO:0000256" key="7">
    <source>
        <dbReference type="ARBA" id="ARBA00022997"/>
    </source>
</evidence>
<evidence type="ECO:0000256" key="6">
    <source>
        <dbReference type="ARBA" id="ARBA00022833"/>
    </source>
</evidence>
<dbReference type="EMBL" id="AYZJ01000029">
    <property type="protein sequence ID" value="KRN23072.1"/>
    <property type="molecule type" value="Genomic_DNA"/>
</dbReference>
<dbReference type="GO" id="GO:0008270">
    <property type="term" value="F:zinc ion binding"/>
    <property type="evidence" value="ECO:0007669"/>
    <property type="project" value="InterPro"/>
</dbReference>
<comment type="similarity">
    <text evidence="2">Belongs to the peptidase M20A family.</text>
</comment>
<keyword evidence="8" id="KW-0482">Metalloprotease</keyword>
<dbReference type="PROSITE" id="PS00759">
    <property type="entry name" value="ARGE_DAPE_CPG2_2"/>
    <property type="match status" value="1"/>
</dbReference>
<evidence type="ECO:0000256" key="8">
    <source>
        <dbReference type="ARBA" id="ARBA00023049"/>
    </source>
</evidence>
<comment type="caution">
    <text evidence="9">The sequence shown here is derived from an EMBL/GenBank/DDBJ whole genome shotgun (WGS) entry which is preliminary data.</text>
</comment>
<dbReference type="SUPFAM" id="SSF53187">
    <property type="entry name" value="Zn-dependent exopeptidases"/>
    <property type="match status" value="1"/>
</dbReference>
<keyword evidence="5" id="KW-0378">Hydrolase</keyword>